<accession>A0ABU6ZUV4</accession>
<protein>
    <submittedName>
        <fullName evidence="1">Uncharacterized protein</fullName>
    </submittedName>
</protein>
<comment type="caution">
    <text evidence="1">The sequence shown here is derived from an EMBL/GenBank/DDBJ whole genome shotgun (WGS) entry which is preliminary data.</text>
</comment>
<dbReference type="EMBL" id="JASCZI010274232">
    <property type="protein sequence ID" value="MED6225807.1"/>
    <property type="molecule type" value="Genomic_DNA"/>
</dbReference>
<evidence type="ECO:0000313" key="1">
    <source>
        <dbReference type="EMBL" id="MED6225807.1"/>
    </source>
</evidence>
<sequence>GKVDALHGHRQRTKGLEMSKEWMRKVAMNNCVSLGSPLMLLLDPSSEGGGHRKMSFGGVDGATITVNFIIC</sequence>
<dbReference type="Proteomes" id="UP001341840">
    <property type="component" value="Unassembled WGS sequence"/>
</dbReference>
<feature type="non-terminal residue" evidence="1">
    <location>
        <position position="1"/>
    </location>
</feature>
<keyword evidence="2" id="KW-1185">Reference proteome</keyword>
<name>A0ABU6ZUV4_9FABA</name>
<proteinExistence type="predicted"/>
<reference evidence="1 2" key="1">
    <citation type="journal article" date="2023" name="Plants (Basel)">
        <title>Bridging the Gap: Combining Genomics and Transcriptomics Approaches to Understand Stylosanthes scabra, an Orphan Legume from the Brazilian Caatinga.</title>
        <authorList>
            <person name="Ferreira-Neto J.R.C."/>
            <person name="da Silva M.D."/>
            <person name="Binneck E."/>
            <person name="de Melo N.F."/>
            <person name="da Silva R.H."/>
            <person name="de Melo A.L.T.M."/>
            <person name="Pandolfi V."/>
            <person name="Bustamante F.O."/>
            <person name="Brasileiro-Vidal A.C."/>
            <person name="Benko-Iseppon A.M."/>
        </authorList>
    </citation>
    <scope>NUCLEOTIDE SEQUENCE [LARGE SCALE GENOMIC DNA]</scope>
    <source>
        <tissue evidence="1">Leaves</tissue>
    </source>
</reference>
<gene>
    <name evidence="1" type="ORF">PIB30_097222</name>
</gene>
<organism evidence="1 2">
    <name type="scientific">Stylosanthes scabra</name>
    <dbReference type="NCBI Taxonomy" id="79078"/>
    <lineage>
        <taxon>Eukaryota</taxon>
        <taxon>Viridiplantae</taxon>
        <taxon>Streptophyta</taxon>
        <taxon>Embryophyta</taxon>
        <taxon>Tracheophyta</taxon>
        <taxon>Spermatophyta</taxon>
        <taxon>Magnoliopsida</taxon>
        <taxon>eudicotyledons</taxon>
        <taxon>Gunneridae</taxon>
        <taxon>Pentapetalae</taxon>
        <taxon>rosids</taxon>
        <taxon>fabids</taxon>
        <taxon>Fabales</taxon>
        <taxon>Fabaceae</taxon>
        <taxon>Papilionoideae</taxon>
        <taxon>50 kb inversion clade</taxon>
        <taxon>dalbergioids sensu lato</taxon>
        <taxon>Dalbergieae</taxon>
        <taxon>Pterocarpus clade</taxon>
        <taxon>Stylosanthes</taxon>
    </lineage>
</organism>
<evidence type="ECO:0000313" key="2">
    <source>
        <dbReference type="Proteomes" id="UP001341840"/>
    </source>
</evidence>